<evidence type="ECO:0000259" key="1">
    <source>
        <dbReference type="Pfam" id="PF07727"/>
    </source>
</evidence>
<dbReference type="GO" id="GO:0004523">
    <property type="term" value="F:RNA-DNA hybrid ribonuclease activity"/>
    <property type="evidence" value="ECO:0007669"/>
    <property type="project" value="InterPro"/>
</dbReference>
<dbReference type="Gene3D" id="3.30.420.10">
    <property type="entry name" value="Ribonuclease H-like superfamily/Ribonuclease H"/>
    <property type="match status" value="1"/>
</dbReference>
<evidence type="ECO:0008006" key="5">
    <source>
        <dbReference type="Google" id="ProtNLM"/>
    </source>
</evidence>
<gene>
    <name evidence="3" type="ORF">LWI28_011928</name>
</gene>
<dbReference type="InterPro" id="IPR002156">
    <property type="entry name" value="RNaseH_domain"/>
</dbReference>
<name>A0AAD5IUE4_ACENE</name>
<dbReference type="PANTHER" id="PTHR47723:SF22">
    <property type="entry name" value="RNASE H TYPE-1 DOMAIN-CONTAINING PROTEIN"/>
    <property type="match status" value="1"/>
</dbReference>
<dbReference type="InterPro" id="IPR053151">
    <property type="entry name" value="RNase_H-like"/>
</dbReference>
<dbReference type="InterPro" id="IPR044730">
    <property type="entry name" value="RNase_H-like_dom_plant"/>
</dbReference>
<sequence length="242" mass="27601">MNLIGTPRELQKTAEYFKKEFKMKDLGKKKYCLCLEIEHGSNGILVHQSAYTEKILKRFHMDNAHPLSTHMVVRILDHKNDPFRPKDNGEKILGPEVFPRKLQFKWWKIRGYPRPAGIGGALRNSDGKIFCQFSLSVGFQDSISAEILAILKACELCTSNISLVNSNIQIVSDSRVAVSWANSSEDFESFMHLNVIYDIRDYLQRYKGLSIIFNPRSTNELADSLAKLSSNGCYDSLVWSVF</sequence>
<accession>A0AAD5IUE4</accession>
<dbReference type="AlphaFoldDB" id="A0AAD5IUE4"/>
<dbReference type="GO" id="GO:0003676">
    <property type="term" value="F:nucleic acid binding"/>
    <property type="evidence" value="ECO:0007669"/>
    <property type="project" value="InterPro"/>
</dbReference>
<evidence type="ECO:0000259" key="2">
    <source>
        <dbReference type="Pfam" id="PF13456"/>
    </source>
</evidence>
<proteinExistence type="predicted"/>
<dbReference type="Proteomes" id="UP001064489">
    <property type="component" value="Chromosome 5"/>
</dbReference>
<reference evidence="3" key="1">
    <citation type="journal article" date="2022" name="Plant J.">
        <title>Strategies of tolerance reflected in two North American maple genomes.</title>
        <authorList>
            <person name="McEvoy S.L."/>
            <person name="Sezen U.U."/>
            <person name="Trouern-Trend A."/>
            <person name="McMahon S.M."/>
            <person name="Schaberg P.G."/>
            <person name="Yang J."/>
            <person name="Wegrzyn J.L."/>
            <person name="Swenson N.G."/>
        </authorList>
    </citation>
    <scope>NUCLEOTIDE SEQUENCE</scope>
    <source>
        <strain evidence="3">91603</strain>
    </source>
</reference>
<evidence type="ECO:0000313" key="3">
    <source>
        <dbReference type="EMBL" id="KAI9177172.1"/>
    </source>
</evidence>
<dbReference type="Pfam" id="PF13456">
    <property type="entry name" value="RVT_3"/>
    <property type="match status" value="1"/>
</dbReference>
<comment type="caution">
    <text evidence="3">The sequence shown here is derived from an EMBL/GenBank/DDBJ whole genome shotgun (WGS) entry which is preliminary data.</text>
</comment>
<dbReference type="EMBL" id="JAJSOW010000102">
    <property type="protein sequence ID" value="KAI9177172.1"/>
    <property type="molecule type" value="Genomic_DNA"/>
</dbReference>
<organism evidence="3 4">
    <name type="scientific">Acer negundo</name>
    <name type="common">Box elder</name>
    <dbReference type="NCBI Taxonomy" id="4023"/>
    <lineage>
        <taxon>Eukaryota</taxon>
        <taxon>Viridiplantae</taxon>
        <taxon>Streptophyta</taxon>
        <taxon>Embryophyta</taxon>
        <taxon>Tracheophyta</taxon>
        <taxon>Spermatophyta</taxon>
        <taxon>Magnoliopsida</taxon>
        <taxon>eudicotyledons</taxon>
        <taxon>Gunneridae</taxon>
        <taxon>Pentapetalae</taxon>
        <taxon>rosids</taxon>
        <taxon>malvids</taxon>
        <taxon>Sapindales</taxon>
        <taxon>Sapindaceae</taxon>
        <taxon>Hippocastanoideae</taxon>
        <taxon>Acereae</taxon>
        <taxon>Acer</taxon>
    </lineage>
</organism>
<dbReference type="InterPro" id="IPR012337">
    <property type="entry name" value="RNaseH-like_sf"/>
</dbReference>
<dbReference type="PANTHER" id="PTHR47723">
    <property type="entry name" value="OS05G0353850 PROTEIN"/>
    <property type="match status" value="1"/>
</dbReference>
<feature type="domain" description="RNase H type-1" evidence="2">
    <location>
        <begin position="114"/>
        <end position="228"/>
    </location>
</feature>
<protein>
    <recommendedName>
        <fullName evidence="5">RNase H type-1 domain-containing protein</fullName>
    </recommendedName>
</protein>
<reference evidence="3" key="2">
    <citation type="submission" date="2023-02" db="EMBL/GenBank/DDBJ databases">
        <authorList>
            <person name="Swenson N.G."/>
            <person name="Wegrzyn J.L."/>
            <person name="Mcevoy S.L."/>
        </authorList>
    </citation>
    <scope>NUCLEOTIDE SEQUENCE</scope>
    <source>
        <strain evidence="3">91603</strain>
        <tissue evidence="3">Leaf</tissue>
    </source>
</reference>
<dbReference type="CDD" id="cd06222">
    <property type="entry name" value="RNase_H_like"/>
    <property type="match status" value="1"/>
</dbReference>
<feature type="domain" description="Reverse transcriptase Ty1/copia-type" evidence="1">
    <location>
        <begin position="10"/>
        <end position="71"/>
    </location>
</feature>
<dbReference type="InterPro" id="IPR036397">
    <property type="entry name" value="RNaseH_sf"/>
</dbReference>
<dbReference type="Pfam" id="PF07727">
    <property type="entry name" value="RVT_2"/>
    <property type="match status" value="1"/>
</dbReference>
<evidence type="ECO:0000313" key="4">
    <source>
        <dbReference type="Proteomes" id="UP001064489"/>
    </source>
</evidence>
<dbReference type="SUPFAM" id="SSF53098">
    <property type="entry name" value="Ribonuclease H-like"/>
    <property type="match status" value="1"/>
</dbReference>
<dbReference type="InterPro" id="IPR013103">
    <property type="entry name" value="RVT_2"/>
</dbReference>
<keyword evidence="4" id="KW-1185">Reference proteome</keyword>